<dbReference type="SUPFAM" id="SSF103007">
    <property type="entry name" value="Hypothetical protein TT1725"/>
    <property type="match status" value="1"/>
</dbReference>
<dbReference type="Gene3D" id="3.30.70.1120">
    <property type="entry name" value="TT1725-like"/>
    <property type="match status" value="1"/>
</dbReference>
<dbReference type="InterPro" id="IPR036746">
    <property type="entry name" value="TT1725-like_sf"/>
</dbReference>
<dbReference type="PANTHER" id="PTHR36441">
    <property type="entry name" value="HYPOTHETICAL CYTOSOLIC PROTEIN"/>
    <property type="match status" value="1"/>
</dbReference>
<accession>A0A6G8PXM1</accession>
<organism evidence="1 2">
    <name type="scientific">Rubrobacter marinus</name>
    <dbReference type="NCBI Taxonomy" id="2653852"/>
    <lineage>
        <taxon>Bacteria</taxon>
        <taxon>Bacillati</taxon>
        <taxon>Actinomycetota</taxon>
        <taxon>Rubrobacteria</taxon>
        <taxon>Rubrobacterales</taxon>
        <taxon>Rubrobacteraceae</taxon>
        <taxon>Rubrobacter</taxon>
    </lineage>
</organism>
<keyword evidence="2" id="KW-1185">Reference proteome</keyword>
<evidence type="ECO:0000313" key="1">
    <source>
        <dbReference type="EMBL" id="QIN78925.1"/>
    </source>
</evidence>
<dbReference type="AlphaFoldDB" id="A0A6G8PXM1"/>
<dbReference type="PANTHER" id="PTHR36441:SF1">
    <property type="entry name" value="DUF503 DOMAIN-CONTAINING PROTEIN"/>
    <property type="match status" value="1"/>
</dbReference>
<dbReference type="RefSeq" id="WP_166396589.1">
    <property type="nucleotide sequence ID" value="NZ_CP045121.1"/>
</dbReference>
<name>A0A6G8PXM1_9ACTN</name>
<dbReference type="EMBL" id="CP045121">
    <property type="protein sequence ID" value="QIN78925.1"/>
    <property type="molecule type" value="Genomic_DNA"/>
</dbReference>
<evidence type="ECO:0000313" key="2">
    <source>
        <dbReference type="Proteomes" id="UP000502706"/>
    </source>
</evidence>
<protein>
    <submittedName>
        <fullName evidence="1">DUF503 family protein</fullName>
    </submittedName>
</protein>
<gene>
    <name evidence="1" type="ORF">GBA65_10775</name>
</gene>
<sequence length="93" mass="11162">MFCAVRLELELPFSSSLKQKRQILRSLKDRLRRRNVSVVEAGQQDAWQRATVEFAFAAVDRFSLEEKREEIRRSLLNYEELSISQWREEFVKL</sequence>
<dbReference type="Proteomes" id="UP000502706">
    <property type="component" value="Chromosome"/>
</dbReference>
<proteinExistence type="predicted"/>
<reference evidence="1 2" key="1">
    <citation type="submission" date="2019-10" db="EMBL/GenBank/DDBJ databases">
        <title>Rubrobacter sp nov SCSIO 52915 isolated from a deep-sea sediment in the South China Sea.</title>
        <authorList>
            <person name="Chen R.W."/>
        </authorList>
    </citation>
    <scope>NUCLEOTIDE SEQUENCE [LARGE SCALE GENOMIC DNA]</scope>
    <source>
        <strain evidence="1 2">SCSIO 52915</strain>
    </source>
</reference>
<dbReference type="InterPro" id="IPR007546">
    <property type="entry name" value="DUF503"/>
</dbReference>
<dbReference type="Pfam" id="PF04456">
    <property type="entry name" value="DUF503"/>
    <property type="match status" value="1"/>
</dbReference>
<dbReference type="KEGG" id="rmar:GBA65_10775"/>